<evidence type="ECO:0000313" key="2">
    <source>
        <dbReference type="EMBL" id="MBR7791781.1"/>
    </source>
</evidence>
<feature type="transmembrane region" description="Helical" evidence="1">
    <location>
        <begin position="13"/>
        <end position="32"/>
    </location>
</feature>
<keyword evidence="3" id="KW-1185">Reference proteome</keyword>
<dbReference type="Proteomes" id="UP000682982">
    <property type="component" value="Unassembled WGS sequence"/>
</dbReference>
<accession>A0ABS5GZ85</accession>
<dbReference type="InterPro" id="IPR014985">
    <property type="entry name" value="WbqC"/>
</dbReference>
<protein>
    <submittedName>
        <fullName evidence="2">WbqC family protein</fullName>
    </submittedName>
</protein>
<gene>
    <name evidence="2" type="ORF">KDM87_04170</name>
</gene>
<evidence type="ECO:0000313" key="3">
    <source>
        <dbReference type="Proteomes" id="UP000682982"/>
    </source>
</evidence>
<keyword evidence="1" id="KW-0472">Membrane</keyword>
<sequence>MKVGIMQPYFLPYVGYFQLISAVDIFVLYDNIKYTKKGWINRNRMLRNNQEVIFSLPLKNASDQTYIADRLISDEFDGQKLYRQFEAAYKKAPYFSAVQPLLQEILSSKEKKLFQFLSASIKIICRYLEISTPILTSSDFESQPQLSSQDRVISICKDLQATQYINPIGGIALYSKVAFMEQGIALHFLQSRYPSYTQFGADFLPWLSIIDVLMFNSRDSLMSQLPTGFELI</sequence>
<dbReference type="Pfam" id="PF08889">
    <property type="entry name" value="WbqC"/>
    <property type="match status" value="1"/>
</dbReference>
<evidence type="ECO:0000256" key="1">
    <source>
        <dbReference type="SAM" id="Phobius"/>
    </source>
</evidence>
<organism evidence="2 3">
    <name type="scientific">Undibacterium rivi</name>
    <dbReference type="NCBI Taxonomy" id="2828729"/>
    <lineage>
        <taxon>Bacteria</taxon>
        <taxon>Pseudomonadati</taxon>
        <taxon>Pseudomonadota</taxon>
        <taxon>Betaproteobacteria</taxon>
        <taxon>Burkholderiales</taxon>
        <taxon>Oxalobacteraceae</taxon>
        <taxon>Undibacterium</taxon>
    </lineage>
</organism>
<dbReference type="EMBL" id="JAGSPK010000001">
    <property type="protein sequence ID" value="MBR7791781.1"/>
    <property type="molecule type" value="Genomic_DNA"/>
</dbReference>
<name>A0ABS5GZ85_9BURK</name>
<keyword evidence="1" id="KW-1133">Transmembrane helix</keyword>
<reference evidence="2 3" key="1">
    <citation type="submission" date="2021-04" db="EMBL/GenBank/DDBJ databases">
        <title>novel species isolated from subtropical streams in China.</title>
        <authorList>
            <person name="Lu H."/>
        </authorList>
    </citation>
    <scope>NUCLEOTIDE SEQUENCE [LARGE SCALE GENOMIC DNA]</scope>
    <source>
        <strain evidence="2 3">FT147W</strain>
    </source>
</reference>
<proteinExistence type="predicted"/>
<keyword evidence="1" id="KW-0812">Transmembrane</keyword>
<comment type="caution">
    <text evidence="2">The sequence shown here is derived from an EMBL/GenBank/DDBJ whole genome shotgun (WGS) entry which is preliminary data.</text>
</comment>